<organism evidence="1 2">
    <name type="scientific">Vibrio antiquarius (strain Ex25)</name>
    <dbReference type="NCBI Taxonomy" id="150340"/>
    <lineage>
        <taxon>Bacteria</taxon>
        <taxon>Pseudomonadati</taxon>
        <taxon>Pseudomonadota</taxon>
        <taxon>Gammaproteobacteria</taxon>
        <taxon>Vibrionales</taxon>
        <taxon>Vibrionaceae</taxon>
        <taxon>Vibrio</taxon>
        <taxon>Vibrio diabolicus subgroup</taxon>
    </lineage>
</organism>
<evidence type="ECO:0000313" key="2">
    <source>
        <dbReference type="Proteomes" id="UP000002571"/>
    </source>
</evidence>
<dbReference type="EMBL" id="CP001805">
    <property type="protein sequence ID" value="ACY51218.1"/>
    <property type="molecule type" value="Genomic_DNA"/>
</dbReference>
<proteinExistence type="predicted"/>
<evidence type="ECO:0000313" key="1">
    <source>
        <dbReference type="EMBL" id="ACY51218.1"/>
    </source>
</evidence>
<dbReference type="Proteomes" id="UP000002571">
    <property type="component" value="Chromosome 1"/>
</dbReference>
<keyword evidence="1" id="KW-0378">Hydrolase</keyword>
<accession>A0ACA6QLM1</accession>
<name>A0ACA6QLM1_VIBAE</name>
<protein>
    <submittedName>
        <fullName evidence="1">Isochorismatase</fullName>
        <ecNumber evidence="1">3.3.2.1</ecNumber>
    </submittedName>
</protein>
<dbReference type="EC" id="3.3.2.1" evidence="1"/>
<reference evidence="1" key="1">
    <citation type="submission" date="2009-10" db="EMBL/GenBank/DDBJ databases">
        <authorList>
            <consortium name="Los Alamos National Laboratory (LANL)"/>
            <consortium name="National Microbial Pathogen Data Resource (NMPDR)"/>
            <person name="Munk A.C."/>
            <person name="Tapia R."/>
            <person name="Green L."/>
            <person name="Rogers Y."/>
            <person name="Detter J.C."/>
            <person name="Bruce D."/>
            <person name="Brettin T.S."/>
            <person name="Colwell R."/>
            <person name="Huq A."/>
            <person name="Grim C.J."/>
            <person name="Hasan N.A."/>
            <person name="Vonstein V."/>
            <person name="Bartels D."/>
        </authorList>
    </citation>
    <scope>NUCLEOTIDE SEQUENCE</scope>
    <source>
        <strain evidence="1">EX25</strain>
    </source>
</reference>
<keyword evidence="2" id="KW-1185">Reference proteome</keyword>
<sequence length="180" mass="19707">MLSKGNTGLIVVDVQGKLATLMHESDALIENITKLVKGAKALDLPILWLEQNPERLGSTAEPIREVLESTHLPITKYTFDGCKEATFKVAVENAKVDTWLVCGIESHICVYQTAVSLRQSGYRVELVTDCVSSRTAANKALALAKLTANGVVLTGLEMCLYEMVEDCRAPEFKKILALIK</sequence>
<gene>
    <name evidence="1" type="ordered locus">VEA_003058</name>
</gene>